<evidence type="ECO:0000313" key="3">
    <source>
        <dbReference type="Proteomes" id="UP000298781"/>
    </source>
</evidence>
<organism evidence="2 3">
    <name type="scientific">Phreatobacter stygius</name>
    <dbReference type="NCBI Taxonomy" id="1940610"/>
    <lineage>
        <taxon>Bacteria</taxon>
        <taxon>Pseudomonadati</taxon>
        <taxon>Pseudomonadota</taxon>
        <taxon>Alphaproteobacteria</taxon>
        <taxon>Hyphomicrobiales</taxon>
        <taxon>Phreatobacteraceae</taxon>
        <taxon>Phreatobacter</taxon>
    </lineage>
</organism>
<evidence type="ECO:0000259" key="1">
    <source>
        <dbReference type="Pfam" id="PF21926"/>
    </source>
</evidence>
<keyword evidence="3" id="KW-1185">Reference proteome</keyword>
<dbReference type="InterPro" id="IPR016181">
    <property type="entry name" value="Acyl_CoA_acyltransferase"/>
</dbReference>
<dbReference type="RefSeq" id="WP_136958937.1">
    <property type="nucleotide sequence ID" value="NZ_CP039690.1"/>
</dbReference>
<dbReference type="Gene3D" id="3.40.630.30">
    <property type="match status" value="1"/>
</dbReference>
<reference evidence="2 3" key="1">
    <citation type="submission" date="2019-04" db="EMBL/GenBank/DDBJ databases">
        <title>Phreatobacter aquaticus sp. nov.</title>
        <authorList>
            <person name="Choi A."/>
        </authorList>
    </citation>
    <scope>NUCLEOTIDE SEQUENCE [LARGE SCALE GENOMIC DNA]</scope>
    <source>
        <strain evidence="2 3">KCTC 52518</strain>
    </source>
</reference>
<accession>A0A4D7ARA5</accession>
<dbReference type="KEGG" id="pstg:E8M01_04035"/>
<evidence type="ECO:0000313" key="2">
    <source>
        <dbReference type="EMBL" id="QCI63479.1"/>
    </source>
</evidence>
<sequence length="229" mass="25817">MELLGRVEYRLAETKEDKQAIYRLRYNCYLREGAIRPNKHGIFKDGYDNSPNVWIFGVFLGGKLASSIRIHAATRTHPISPGMSVFEDLLGPRVQAGETIIDPTRLVVDHEQSRISPGLAYATVRLGFMASEFFRADLGLATVRTEHRAFYKRLFFMEAMGERRHYPGLKKPINLMGIHYPSVHQRIVSRYPFMASSAIERNFLFGRSQPAHALPARIEPAVGGQAAAA</sequence>
<dbReference type="AlphaFoldDB" id="A0A4D7ARA5"/>
<dbReference type="SUPFAM" id="SSF55729">
    <property type="entry name" value="Acyl-CoA N-acyltransferases (Nat)"/>
    <property type="match status" value="1"/>
</dbReference>
<proteinExistence type="predicted"/>
<feature type="domain" description="N-acyl amino acid synthase FeeM catalytic core" evidence="1">
    <location>
        <begin position="20"/>
        <end position="178"/>
    </location>
</feature>
<name>A0A4D7ARA5_9HYPH</name>
<dbReference type="InterPro" id="IPR054597">
    <property type="entry name" value="FeeM_cat"/>
</dbReference>
<dbReference type="OrthoDB" id="9812697at2"/>
<dbReference type="EMBL" id="CP039690">
    <property type="protein sequence ID" value="QCI63479.1"/>
    <property type="molecule type" value="Genomic_DNA"/>
</dbReference>
<dbReference type="Pfam" id="PF21926">
    <property type="entry name" value="FeeM"/>
    <property type="match status" value="1"/>
</dbReference>
<gene>
    <name evidence="2" type="ORF">E8M01_04035</name>
</gene>
<protein>
    <recommendedName>
        <fullName evidence="1">N-acyl amino acid synthase FeeM catalytic core domain-containing protein</fullName>
    </recommendedName>
</protein>
<dbReference type="Proteomes" id="UP000298781">
    <property type="component" value="Chromosome"/>
</dbReference>